<proteinExistence type="predicted"/>
<reference evidence="4 5" key="1">
    <citation type="journal article" date="2006" name="Science">
        <title>Phytophthora genome sequences uncover evolutionary origins and mechanisms of pathogenesis.</title>
        <authorList>
            <person name="Tyler B.M."/>
            <person name="Tripathy S."/>
            <person name="Zhang X."/>
            <person name="Dehal P."/>
            <person name="Jiang R.H."/>
            <person name="Aerts A."/>
            <person name="Arredondo F.D."/>
            <person name="Baxter L."/>
            <person name="Bensasson D."/>
            <person name="Beynon J.L."/>
            <person name="Chapman J."/>
            <person name="Damasceno C.M."/>
            <person name="Dorrance A.E."/>
            <person name="Dou D."/>
            <person name="Dickerman A.W."/>
            <person name="Dubchak I.L."/>
            <person name="Garbelotto M."/>
            <person name="Gijzen M."/>
            <person name="Gordon S.G."/>
            <person name="Govers F."/>
            <person name="Grunwald N.J."/>
            <person name="Huang W."/>
            <person name="Ivors K.L."/>
            <person name="Jones R.W."/>
            <person name="Kamoun S."/>
            <person name="Krampis K."/>
            <person name="Lamour K.H."/>
            <person name="Lee M.K."/>
            <person name="McDonald W.H."/>
            <person name="Medina M."/>
            <person name="Meijer H.J."/>
            <person name="Nordberg E.K."/>
            <person name="Maclean D.J."/>
            <person name="Ospina-Giraldo M.D."/>
            <person name="Morris P.F."/>
            <person name="Phuntumart V."/>
            <person name="Putnam N.H."/>
            <person name="Rash S."/>
            <person name="Rose J.K."/>
            <person name="Sakihama Y."/>
            <person name="Salamov A.A."/>
            <person name="Savidor A."/>
            <person name="Scheuring C.F."/>
            <person name="Smith B.M."/>
            <person name="Sobral B.W."/>
            <person name="Terry A."/>
            <person name="Torto-Alalibo T.A."/>
            <person name="Win J."/>
            <person name="Xu Z."/>
            <person name="Zhang H."/>
            <person name="Grigoriev I.V."/>
            <person name="Rokhsar D.S."/>
            <person name="Boore J.L."/>
        </authorList>
    </citation>
    <scope>NUCLEOTIDE SEQUENCE [LARGE SCALE GENOMIC DNA]</scope>
    <source>
        <strain evidence="4 5">P6497</strain>
    </source>
</reference>
<evidence type="ECO:0000259" key="3">
    <source>
        <dbReference type="PROSITE" id="PS50102"/>
    </source>
</evidence>
<dbReference type="RefSeq" id="XP_009519954.1">
    <property type="nucleotide sequence ID" value="XM_009521659.1"/>
</dbReference>
<dbReference type="OMA" id="MEPDGFM"/>
<dbReference type="InterPro" id="IPR012677">
    <property type="entry name" value="Nucleotide-bd_a/b_plait_sf"/>
</dbReference>
<gene>
    <name evidence="4" type="ORF">PHYSODRAFT_418777</name>
</gene>
<dbReference type="AlphaFoldDB" id="G4Z0A9"/>
<evidence type="ECO:0000256" key="2">
    <source>
        <dbReference type="SAM" id="MobiDB-lite"/>
    </source>
</evidence>
<evidence type="ECO:0000256" key="1">
    <source>
        <dbReference type="PROSITE-ProRule" id="PRU00176"/>
    </source>
</evidence>
<dbReference type="InterPro" id="IPR035979">
    <property type="entry name" value="RBD_domain_sf"/>
</dbReference>
<dbReference type="GO" id="GO:0003723">
    <property type="term" value="F:RNA binding"/>
    <property type="evidence" value="ECO:0007669"/>
    <property type="project" value="UniProtKB-UniRule"/>
</dbReference>
<dbReference type="Gene3D" id="3.30.70.330">
    <property type="match status" value="1"/>
</dbReference>
<dbReference type="KEGG" id="psoj:PHYSODRAFT_418777"/>
<dbReference type="SUPFAM" id="SSF54928">
    <property type="entry name" value="RNA-binding domain, RBD"/>
    <property type="match status" value="1"/>
</dbReference>
<feature type="region of interest" description="Disordered" evidence="2">
    <location>
        <begin position="172"/>
        <end position="236"/>
    </location>
</feature>
<dbReference type="Pfam" id="PF00076">
    <property type="entry name" value="RRM_1"/>
    <property type="match status" value="1"/>
</dbReference>
<protein>
    <recommendedName>
        <fullName evidence="3">RRM domain-containing protein</fullName>
    </recommendedName>
</protein>
<dbReference type="CDD" id="cd00590">
    <property type="entry name" value="RRM_SF"/>
    <property type="match status" value="1"/>
</dbReference>
<dbReference type="InterPro" id="IPR000504">
    <property type="entry name" value="RRM_dom"/>
</dbReference>
<keyword evidence="5" id="KW-1185">Reference proteome</keyword>
<dbReference type="EMBL" id="JH159152">
    <property type="protein sequence ID" value="EGZ24666.1"/>
    <property type="molecule type" value="Genomic_DNA"/>
</dbReference>
<evidence type="ECO:0000313" key="5">
    <source>
        <dbReference type="Proteomes" id="UP000002640"/>
    </source>
</evidence>
<dbReference type="SMR" id="G4Z0A9"/>
<dbReference type="PROSITE" id="PS50102">
    <property type="entry name" value="RRM"/>
    <property type="match status" value="1"/>
</dbReference>
<evidence type="ECO:0000313" key="4">
    <source>
        <dbReference type="EMBL" id="EGZ24666.1"/>
    </source>
</evidence>
<dbReference type="InParanoid" id="G4Z0A9"/>
<organism evidence="4 5">
    <name type="scientific">Phytophthora sojae (strain P6497)</name>
    <name type="common">Soybean stem and root rot agent</name>
    <name type="synonym">Phytophthora megasperma f. sp. glycines</name>
    <dbReference type="NCBI Taxonomy" id="1094619"/>
    <lineage>
        <taxon>Eukaryota</taxon>
        <taxon>Sar</taxon>
        <taxon>Stramenopiles</taxon>
        <taxon>Oomycota</taxon>
        <taxon>Peronosporomycetes</taxon>
        <taxon>Peronosporales</taxon>
        <taxon>Peronosporaceae</taxon>
        <taxon>Phytophthora</taxon>
    </lineage>
</organism>
<accession>G4Z0A9</accession>
<name>G4Z0A9_PHYSP</name>
<feature type="domain" description="RRM" evidence="3">
    <location>
        <begin position="29"/>
        <end position="106"/>
    </location>
</feature>
<dbReference type="GeneID" id="20652035"/>
<feature type="compositionally biased region" description="Basic residues" evidence="2">
    <location>
        <begin position="216"/>
        <end position="228"/>
    </location>
</feature>
<dbReference type="Proteomes" id="UP000002640">
    <property type="component" value="Unassembled WGS sequence"/>
</dbReference>
<feature type="non-terminal residue" evidence="4">
    <location>
        <position position="1"/>
    </location>
</feature>
<keyword evidence="1" id="KW-0694">RNA-binding</keyword>
<sequence length="236" mass="26505">KAKKTKGKGVKRDPAAFKHNGANVIRTGHVVFVGRVPSALCASEPAVRNYFGEYGTLLSVSIHHNFVDMEPDGFMYLEYEEQEEADAAVEAVKDKVVGLTVYNAKSRKAVHPATITGMQASLAMRRGEPRLEVDEEMKDLLLGRQEANRFSQSQQQEQAMDEEDLILQSLSQHSFAHSQPKKKKKKKKDKDKDKEEKKKKKRRSTSDADVDASPKPTKKAKKAKKTRTNRVAIPTE</sequence>
<feature type="compositionally biased region" description="Basic residues" evidence="2">
    <location>
        <begin position="179"/>
        <end position="189"/>
    </location>
</feature>
<feature type="non-terminal residue" evidence="4">
    <location>
        <position position="236"/>
    </location>
</feature>